<keyword evidence="1" id="KW-1133">Transmembrane helix</keyword>
<evidence type="ECO:0000256" key="1">
    <source>
        <dbReference type="SAM" id="Phobius"/>
    </source>
</evidence>
<feature type="transmembrane region" description="Helical" evidence="1">
    <location>
        <begin position="346"/>
        <end position="365"/>
    </location>
</feature>
<feature type="transmembrane region" description="Helical" evidence="1">
    <location>
        <begin position="295"/>
        <end position="314"/>
    </location>
</feature>
<evidence type="ECO:0000313" key="2">
    <source>
        <dbReference type="EMBL" id="OAB81813.1"/>
    </source>
</evidence>
<dbReference type="AlphaFoldDB" id="A0A167KER0"/>
<dbReference type="OrthoDB" id="1489163at2"/>
<feature type="transmembrane region" description="Helical" evidence="1">
    <location>
        <begin position="320"/>
        <end position="339"/>
    </location>
</feature>
<evidence type="ECO:0008006" key="4">
    <source>
        <dbReference type="Google" id="ProtNLM"/>
    </source>
</evidence>
<comment type="caution">
    <text evidence="2">The sequence shown here is derived from an EMBL/GenBank/DDBJ whole genome shotgun (WGS) entry which is preliminary data.</text>
</comment>
<dbReference type="EMBL" id="LRXL01000001">
    <property type="protein sequence ID" value="OAB81813.1"/>
    <property type="molecule type" value="Genomic_DNA"/>
</dbReference>
<name>A0A167KER0_9FLAO</name>
<keyword evidence="1" id="KW-0812">Transmembrane</keyword>
<evidence type="ECO:0000313" key="3">
    <source>
        <dbReference type="Proteomes" id="UP000077013"/>
    </source>
</evidence>
<gene>
    <name evidence="2" type="ORF">ULVI_00295</name>
</gene>
<feature type="transmembrane region" description="Helical" evidence="1">
    <location>
        <begin position="7"/>
        <end position="26"/>
    </location>
</feature>
<feature type="transmembrane region" description="Helical" evidence="1">
    <location>
        <begin position="213"/>
        <end position="234"/>
    </location>
</feature>
<feature type="transmembrane region" description="Helical" evidence="1">
    <location>
        <begin position="86"/>
        <end position="104"/>
    </location>
</feature>
<organism evidence="2 3">
    <name type="scientific">Cochleicola gelatinilyticus</name>
    <dbReference type="NCBI Taxonomy" id="1763537"/>
    <lineage>
        <taxon>Bacteria</taxon>
        <taxon>Pseudomonadati</taxon>
        <taxon>Bacteroidota</taxon>
        <taxon>Flavobacteriia</taxon>
        <taxon>Flavobacteriales</taxon>
        <taxon>Flavobacteriaceae</taxon>
        <taxon>Cochleicola</taxon>
    </lineage>
</organism>
<keyword evidence="3" id="KW-1185">Reference proteome</keyword>
<accession>A0A167KER0</accession>
<dbReference type="Proteomes" id="UP000077013">
    <property type="component" value="Unassembled WGS sequence"/>
</dbReference>
<dbReference type="RefSeq" id="WP_068588155.1">
    <property type="nucleotide sequence ID" value="NZ_LRXL01000001.1"/>
</dbReference>
<sequence>MSTKAIRWSIALLGLIPLVIWGFRYINYDLWYDEVYSLEHFALTEFDTTMYYYPAPNNHIFFNLTSQLISRIFQYRDIFVASDHVYIFRALQVLVTMATGYYGVLFLKRFFNFRNNYLLLVILFTTIPFMNFSLQLRGYNMSSLFTIMLLYYAWRYLKEQKRYQLMFIGLSVLLLLYTIPSNLYVVASVGLLVLVEGWYRFRRKEQPDIKHSIYALVSIAIGILIAFMLYFPILEDVIFNKYSSREAYGWFHSFFLLLKSIPAFTSNRYLLVLLIVPGVFYFFTRSTSEEKQTTYGLITFFVLPFFLSFIHQKAPFARVFITQAPIFALLVTIFILYYTERLKKPIVANILWVATSVYCIFMLVFEMNRNDAIIAEEQHDAVQLNQGLYRNFYLADFFEQDKTIQYLKGVYKDAPVVFYDQEDRESTAMYLRKYDISFQKIDAIEDLSEFIKTHKEVYVLTAFKTKTLTAFEALGETEIEVLTPEYSFTNILKLTNNKTF</sequence>
<feature type="transmembrane region" description="Helical" evidence="1">
    <location>
        <begin position="254"/>
        <end position="283"/>
    </location>
</feature>
<reference evidence="2 3" key="1">
    <citation type="submission" date="2016-02" db="EMBL/GenBank/DDBJ databases">
        <title>Ulvibacter sp. LPB0005, isolated from Thais luteostoma.</title>
        <authorList>
            <person name="Shin S.-K."/>
            <person name="Yi H."/>
        </authorList>
    </citation>
    <scope>NUCLEOTIDE SEQUENCE [LARGE SCALE GENOMIC DNA]</scope>
    <source>
        <strain evidence="2 3">LPB0005</strain>
    </source>
</reference>
<protein>
    <recommendedName>
        <fullName evidence="4">Glycosyltransferase RgtA/B/C/D-like domain-containing protein</fullName>
    </recommendedName>
</protein>
<feature type="transmembrane region" description="Helical" evidence="1">
    <location>
        <begin position="116"/>
        <end position="132"/>
    </location>
</feature>
<proteinExistence type="predicted"/>
<keyword evidence="1" id="KW-0472">Membrane</keyword>